<accession>A0A4Y8ZS57</accession>
<keyword evidence="1" id="KW-0732">Signal</keyword>
<dbReference type="Gene3D" id="2.160.20.120">
    <property type="match status" value="1"/>
</dbReference>
<keyword evidence="4" id="KW-1185">Reference proteome</keyword>
<dbReference type="EMBL" id="SPDV01000012">
    <property type="protein sequence ID" value="TFI58754.1"/>
    <property type="molecule type" value="Genomic_DNA"/>
</dbReference>
<evidence type="ECO:0000313" key="3">
    <source>
        <dbReference type="EMBL" id="TFI58754.1"/>
    </source>
</evidence>
<proteinExistence type="predicted"/>
<dbReference type="Proteomes" id="UP000298213">
    <property type="component" value="Unassembled WGS sequence"/>
</dbReference>
<protein>
    <submittedName>
        <fullName evidence="3">DUF2807 domain-containing protein</fullName>
    </submittedName>
</protein>
<evidence type="ECO:0000259" key="2">
    <source>
        <dbReference type="Pfam" id="PF10988"/>
    </source>
</evidence>
<feature type="signal peptide" evidence="1">
    <location>
        <begin position="1"/>
        <end position="23"/>
    </location>
</feature>
<reference evidence="3 4" key="1">
    <citation type="submission" date="2019-03" db="EMBL/GenBank/DDBJ databases">
        <title>Genome sequence of Sphingomonas sp. 17J27-24.</title>
        <authorList>
            <person name="Kim M."/>
            <person name="Maeng S."/>
            <person name="Sathiyaraj S."/>
        </authorList>
    </citation>
    <scope>NUCLEOTIDE SEQUENCE [LARGE SCALE GENOMIC DNA]</scope>
    <source>
        <strain evidence="3 4">17J27-24</strain>
    </source>
</reference>
<gene>
    <name evidence="3" type="ORF">E2493_07765</name>
</gene>
<dbReference type="OrthoDB" id="7478143at2"/>
<dbReference type="AlphaFoldDB" id="A0A4Y8ZS57"/>
<dbReference type="InterPro" id="IPR021255">
    <property type="entry name" value="DUF2807"/>
</dbReference>
<organism evidence="3 4">
    <name type="scientific">Sphingomonas parva</name>
    <dbReference type="NCBI Taxonomy" id="2555898"/>
    <lineage>
        <taxon>Bacteria</taxon>
        <taxon>Pseudomonadati</taxon>
        <taxon>Pseudomonadota</taxon>
        <taxon>Alphaproteobacteria</taxon>
        <taxon>Sphingomonadales</taxon>
        <taxon>Sphingomonadaceae</taxon>
        <taxon>Sphingomonas</taxon>
    </lineage>
</organism>
<name>A0A4Y8ZS57_9SPHN</name>
<evidence type="ECO:0000256" key="1">
    <source>
        <dbReference type="SAM" id="SignalP"/>
    </source>
</evidence>
<sequence>MLPRMTRPVLLASLLLAAAPAVAAERNYSVTDFDRIQVEGPYQVTVTTGGFSRARAVGDQAAIDRLSLDVQGRTLRIRANRAAWGGYPGARSGTVRIEIGARSLTMASVIGPGSLAVDRAKGLKVDLSVSGSGRLAVAAVDADNLGIGLLGSGTISAGGKARQARVTIQGSGNLEGESLAADDAVVIADTAGRIAFAARRTARVTASGPGEVSIAGAASCTVTGPAAAGVTCGR</sequence>
<comment type="caution">
    <text evidence="3">The sequence shown here is derived from an EMBL/GenBank/DDBJ whole genome shotgun (WGS) entry which is preliminary data.</text>
</comment>
<dbReference type="Pfam" id="PF10988">
    <property type="entry name" value="DUF2807"/>
    <property type="match status" value="1"/>
</dbReference>
<feature type="chain" id="PRO_5021305490" evidence="1">
    <location>
        <begin position="24"/>
        <end position="234"/>
    </location>
</feature>
<evidence type="ECO:0000313" key="4">
    <source>
        <dbReference type="Proteomes" id="UP000298213"/>
    </source>
</evidence>
<feature type="domain" description="Putative auto-transporter adhesin head GIN" evidence="2">
    <location>
        <begin position="32"/>
        <end position="217"/>
    </location>
</feature>